<keyword evidence="3" id="KW-0378">Hydrolase</keyword>
<dbReference type="GO" id="GO:0071111">
    <property type="term" value="F:cyclic-guanylate-specific phosphodiesterase activity"/>
    <property type="evidence" value="ECO:0007669"/>
    <property type="project" value="UniProtKB-EC"/>
</dbReference>
<dbReference type="Pfam" id="PF13487">
    <property type="entry name" value="HD_5"/>
    <property type="match status" value="1"/>
</dbReference>
<dbReference type="EMBL" id="PVXL01000050">
    <property type="protein sequence ID" value="PRR71745.1"/>
    <property type="molecule type" value="Genomic_DNA"/>
</dbReference>
<dbReference type="Pfam" id="PF01590">
    <property type="entry name" value="GAF"/>
    <property type="match status" value="1"/>
</dbReference>
<reference evidence="3 4" key="1">
    <citation type="submission" date="2018-03" db="EMBL/GenBank/DDBJ databases">
        <title>Genome sequence of Moorella stamsii DSM 26217.</title>
        <authorList>
            <person name="Poehlein A."/>
            <person name="Daniel R."/>
        </authorList>
    </citation>
    <scope>NUCLEOTIDE SEQUENCE [LARGE SCALE GENOMIC DNA]</scope>
    <source>
        <strain evidence="4">DSM 26217</strain>
    </source>
</reference>
<dbReference type="InterPro" id="IPR003018">
    <property type="entry name" value="GAF"/>
</dbReference>
<dbReference type="InterPro" id="IPR003607">
    <property type="entry name" value="HD/PDEase_dom"/>
</dbReference>
<feature type="domain" description="HD-GYP" evidence="2">
    <location>
        <begin position="509"/>
        <end position="704"/>
    </location>
</feature>
<dbReference type="InterPro" id="IPR006674">
    <property type="entry name" value="HD_domain"/>
</dbReference>
<keyword evidence="4" id="KW-1185">Reference proteome</keyword>
<dbReference type="Proteomes" id="UP000239430">
    <property type="component" value="Unassembled WGS sequence"/>
</dbReference>
<dbReference type="Pfam" id="PF10114">
    <property type="entry name" value="PocR"/>
    <property type="match status" value="1"/>
</dbReference>
<dbReference type="InterPro" id="IPR018771">
    <property type="entry name" value="PocR_dom"/>
</dbReference>
<dbReference type="SMART" id="SM00471">
    <property type="entry name" value="HDc"/>
    <property type="match status" value="1"/>
</dbReference>
<evidence type="ECO:0000259" key="2">
    <source>
        <dbReference type="PROSITE" id="PS51832"/>
    </source>
</evidence>
<feature type="domain" description="HD" evidence="1">
    <location>
        <begin position="531"/>
        <end position="653"/>
    </location>
</feature>
<evidence type="ECO:0000313" key="4">
    <source>
        <dbReference type="Proteomes" id="UP000239430"/>
    </source>
</evidence>
<proteinExistence type="predicted"/>
<dbReference type="InterPro" id="IPR037522">
    <property type="entry name" value="HD_GYP_dom"/>
</dbReference>
<protein>
    <submittedName>
        <fullName evidence="3">Cyclic di-GMP phosphodiesterase response regulator RpfG</fullName>
        <ecNumber evidence="3">3.1.4.52</ecNumber>
    </submittedName>
</protein>
<dbReference type="InterPro" id="IPR006675">
    <property type="entry name" value="HDIG_dom"/>
</dbReference>
<dbReference type="Gene3D" id="1.10.3210.10">
    <property type="entry name" value="Hypothetical protein af1432"/>
    <property type="match status" value="1"/>
</dbReference>
<dbReference type="SUPFAM" id="SSF55781">
    <property type="entry name" value="GAF domain-like"/>
    <property type="match status" value="2"/>
</dbReference>
<dbReference type="PANTHER" id="PTHR43155:SF2">
    <property type="entry name" value="CYCLIC DI-GMP PHOSPHODIESTERASE PA4108"/>
    <property type="match status" value="1"/>
</dbReference>
<sequence length="723" mass="78182">MVPFMERGKLIQYYEELKHIGLQRLQESMSQALGLAALVTCPDGQPLTEISNLCSFCALLNASPEGRARCAATRVVSTRAALEAGRAVRDTCHAGLVHLAVPLRVAGETVAVLVGGSAALQPLTEEAVAQLARETGIDREELLAAARTVPLWSEERLWIAAEMMGAVTETVAQLLYTRQELQKKADEISALFEFSKTVSGSLQVAEAARQGLQAVLELTGATSGSVIMLGEARPGAADLEVAATLEPYNELRVIPAGEIIAAVEREAVAAHFDSRPGESTPEEKRPAVAVPLTAGGKVTGVLTLAGKPGGQRFTGEEAIFLTTLGTILGLALENARLFRKVRERAAMLERLIEVGQVLSSHLDVDLVLESALASVRDVLGARWCALRVLDENTGELVLRASLGMNQKLQARVARVRPEDNLLGEVLQKGEAVVVEDLAANGSGRHLPYYALEMRTMVVVPVKAGGKILGTLKVYSPVPRRWSEEEVEYLGTVAAQVGLALENARLYSSLREYYLSTVQALAAALEAKDVYTRGHSIRVAQWARSCARMLGLGAEAEEQVYMAGLLHDLGKIGIQEDILLKPGPLTPEERKEMQGHPEVGARILEPARFPAAVIAAVRHHHEDYGGGGYPAGLSREEIPLLARIIRVADAYDAMTSARPYRQAFTPQEAYEELKRCAGRQFDPRVVEAFLRIPQEKMEDIAIRGGGGTLIALLGEILFLLRRPL</sequence>
<accession>A0A9X7J308</accession>
<dbReference type="AlphaFoldDB" id="A0A9X7J308"/>
<dbReference type="NCBIfam" id="TIGR00277">
    <property type="entry name" value="HDIG"/>
    <property type="match status" value="1"/>
</dbReference>
<dbReference type="Pfam" id="PF13492">
    <property type="entry name" value="GAF_3"/>
    <property type="match status" value="1"/>
</dbReference>
<name>A0A9X7J308_9FIRM</name>
<dbReference type="Gene3D" id="3.30.450.40">
    <property type="match status" value="2"/>
</dbReference>
<dbReference type="PANTHER" id="PTHR43155">
    <property type="entry name" value="CYCLIC DI-GMP PHOSPHODIESTERASE PA4108-RELATED"/>
    <property type="match status" value="1"/>
</dbReference>
<dbReference type="InterPro" id="IPR029016">
    <property type="entry name" value="GAF-like_dom_sf"/>
</dbReference>
<dbReference type="SUPFAM" id="SSF109604">
    <property type="entry name" value="HD-domain/PDEase-like"/>
    <property type="match status" value="1"/>
</dbReference>
<comment type="caution">
    <text evidence="3">The sequence shown here is derived from an EMBL/GenBank/DDBJ whole genome shotgun (WGS) entry which is preliminary data.</text>
</comment>
<dbReference type="CDD" id="cd00077">
    <property type="entry name" value="HDc"/>
    <property type="match status" value="1"/>
</dbReference>
<dbReference type="SMART" id="SM00065">
    <property type="entry name" value="GAF"/>
    <property type="match status" value="2"/>
</dbReference>
<gene>
    <name evidence="3" type="primary">rpfG_3</name>
    <name evidence="3" type="ORF">MOST_23120</name>
</gene>
<evidence type="ECO:0000259" key="1">
    <source>
        <dbReference type="PROSITE" id="PS51831"/>
    </source>
</evidence>
<dbReference type="PROSITE" id="PS51831">
    <property type="entry name" value="HD"/>
    <property type="match status" value="1"/>
</dbReference>
<organism evidence="3 4">
    <name type="scientific">Neomoorella stamsii</name>
    <dbReference type="NCBI Taxonomy" id="1266720"/>
    <lineage>
        <taxon>Bacteria</taxon>
        <taxon>Bacillati</taxon>
        <taxon>Bacillota</taxon>
        <taxon>Clostridia</taxon>
        <taxon>Neomoorellales</taxon>
        <taxon>Neomoorellaceae</taxon>
        <taxon>Neomoorella</taxon>
    </lineage>
</organism>
<evidence type="ECO:0000313" key="3">
    <source>
        <dbReference type="EMBL" id="PRR71745.1"/>
    </source>
</evidence>
<dbReference type="EC" id="3.1.4.52" evidence="3"/>
<dbReference type="PROSITE" id="PS51832">
    <property type="entry name" value="HD_GYP"/>
    <property type="match status" value="1"/>
</dbReference>